<name>A0ABP0VA77_9BRYO</name>
<sequence>MAGMQTYNPFLTPTGNSKLAQIMLEQQLGQDETKQGLIPLDTNNRTVNGVGYRISPFEGLAKIAQALGGTYEQEKAIQDQQNLFNPQPTQDQAQAALDAQAQNPNAQQGPTVNASTMAQQLANTQNPYLSSADQSFMNDPVLANMAMSDPNDLSKIIATSRFAGYRPGESYVAANGQRMLVPTDQQQNFGASMPQYVFNQTHPGAVAADTAMGTNYANNAVPTTTPPMGMGGNNVMGAPQPPLPSPNAPPPSALPPAPAGMSNAPSPILGGSPPPPMPSQINPTPSAASNALVSSLPNVGQTNASVAAPAPVAAPLTPNPGESAASFKQRLDLAQKQAEANINVNTAGSKKQAEDEGANAAENFNQYIASRSNMQPVLDKINEMHQANKQSSFNALNTEDGAGPITAYHRLESDPVSQANAKLEQLKEQGLISQIGPQLAATGSKGNKLLEGIIQGSDSFKLNTGKPAVATSIDGLGLNYVRNQISQYDKAVDSGSNPPPMAPVLMQTPKGIGYVDPRHVGNVIDSGGTFDLSGSPIIVPKKASQ</sequence>
<feature type="region of interest" description="Disordered" evidence="1">
    <location>
        <begin position="85"/>
        <end position="112"/>
    </location>
</feature>
<evidence type="ECO:0000313" key="2">
    <source>
        <dbReference type="EMBL" id="CAK9249810.1"/>
    </source>
</evidence>
<evidence type="ECO:0000256" key="1">
    <source>
        <dbReference type="SAM" id="MobiDB-lite"/>
    </source>
</evidence>
<evidence type="ECO:0000313" key="3">
    <source>
        <dbReference type="Proteomes" id="UP001497444"/>
    </source>
</evidence>
<protein>
    <submittedName>
        <fullName evidence="2">Uncharacterized protein</fullName>
    </submittedName>
</protein>
<organism evidence="2 3">
    <name type="scientific">Sphagnum jensenii</name>
    <dbReference type="NCBI Taxonomy" id="128206"/>
    <lineage>
        <taxon>Eukaryota</taxon>
        <taxon>Viridiplantae</taxon>
        <taxon>Streptophyta</taxon>
        <taxon>Embryophyta</taxon>
        <taxon>Bryophyta</taxon>
        <taxon>Sphagnophytina</taxon>
        <taxon>Sphagnopsida</taxon>
        <taxon>Sphagnales</taxon>
        <taxon>Sphagnaceae</taxon>
        <taxon>Sphagnum</taxon>
    </lineage>
</organism>
<gene>
    <name evidence="2" type="ORF">CSSPJE1EN1_LOCUS25188</name>
</gene>
<feature type="compositionally biased region" description="Low complexity" evidence="1">
    <location>
        <begin position="85"/>
        <end position="108"/>
    </location>
</feature>
<proteinExistence type="predicted"/>
<keyword evidence="3" id="KW-1185">Reference proteome</keyword>
<dbReference type="Proteomes" id="UP001497444">
    <property type="component" value="Unassembled WGS sequence"/>
</dbReference>
<feature type="compositionally biased region" description="Pro residues" evidence="1">
    <location>
        <begin position="239"/>
        <end position="258"/>
    </location>
</feature>
<reference evidence="2" key="1">
    <citation type="submission" date="2024-02" db="EMBL/GenBank/DDBJ databases">
        <authorList>
            <consortium name="ELIXIR-Norway"/>
            <consortium name="Elixir Norway"/>
        </authorList>
    </citation>
    <scope>NUCLEOTIDE SEQUENCE</scope>
</reference>
<dbReference type="EMBL" id="CAXAQS010000052">
    <property type="protein sequence ID" value="CAK9249810.1"/>
    <property type="molecule type" value="Genomic_DNA"/>
</dbReference>
<feature type="region of interest" description="Disordered" evidence="1">
    <location>
        <begin position="234"/>
        <end position="289"/>
    </location>
</feature>
<comment type="caution">
    <text evidence="2">The sequence shown here is derived from an EMBL/GenBank/DDBJ whole genome shotgun (WGS) entry which is preliminary data.</text>
</comment>
<accession>A0ABP0VA77</accession>